<dbReference type="RefSeq" id="WP_042751211.1">
    <property type="nucleotide sequence ID" value="NZ_JPFY01000013.1"/>
</dbReference>
<proteinExistence type="predicted"/>
<dbReference type="Proteomes" id="UP000028089">
    <property type="component" value="Unassembled WGS sequence"/>
</dbReference>
<comment type="caution">
    <text evidence="1">The sequence shown here is derived from an EMBL/GenBank/DDBJ whole genome shotgun (WGS) entry which is preliminary data.</text>
</comment>
<gene>
    <name evidence="1" type="ORF">SK578_1237</name>
</gene>
<dbReference type="InterPro" id="IPR024453">
    <property type="entry name" value="Peptidase_C92"/>
</dbReference>
<dbReference type="Pfam" id="PF05708">
    <property type="entry name" value="Peptidase_C92"/>
    <property type="match status" value="1"/>
</dbReference>
<name>A0A081QQB7_STRMT</name>
<dbReference type="PATRIC" id="fig|28037.93.peg.1191"/>
<dbReference type="SUPFAM" id="SSF54001">
    <property type="entry name" value="Cysteine proteinases"/>
    <property type="match status" value="1"/>
</dbReference>
<dbReference type="EMBL" id="JPFY01000013">
    <property type="protein sequence ID" value="KEQ45140.1"/>
    <property type="molecule type" value="Genomic_DNA"/>
</dbReference>
<organism evidence="1 2">
    <name type="scientific">Streptococcus mitis</name>
    <dbReference type="NCBI Taxonomy" id="28037"/>
    <lineage>
        <taxon>Bacteria</taxon>
        <taxon>Bacillati</taxon>
        <taxon>Bacillota</taxon>
        <taxon>Bacilli</taxon>
        <taxon>Lactobacillales</taxon>
        <taxon>Streptococcaceae</taxon>
        <taxon>Streptococcus</taxon>
        <taxon>Streptococcus mitis group</taxon>
    </lineage>
</organism>
<dbReference type="Gene3D" id="3.90.1720.10">
    <property type="entry name" value="endopeptidase domain like (from Nostoc punctiforme)"/>
    <property type="match status" value="1"/>
</dbReference>
<dbReference type="AlphaFoldDB" id="A0A081QQB7"/>
<evidence type="ECO:0000313" key="1">
    <source>
        <dbReference type="EMBL" id="KEQ45140.1"/>
    </source>
</evidence>
<sequence length="214" mass="24362">MSKLTKKLSIGVIFLSLCGFNEYVYAMEESIDKNEMRVWEKSVLEDINSETPIGDWKTMDRAAHGGWTWRDGVICISDSYAITPLFNNGHAGIVAADPYYYATIESNPGTGVQVVYGNWTNRFSGSTVYQIGVKKTSIQDDQNVAYWAARQIGKPYNHEFFNINTRNKFYCSQLVWAGYKDVTGVDIGTWDWGYAIHPFELLKSSETVLIYRNK</sequence>
<accession>A0A081QQB7</accession>
<protein>
    <submittedName>
        <fullName evidence="1">Uncharacterized protein</fullName>
    </submittedName>
</protein>
<dbReference type="InterPro" id="IPR038765">
    <property type="entry name" value="Papain-like_cys_pep_sf"/>
</dbReference>
<reference evidence="1 2" key="1">
    <citation type="submission" date="2014-05" db="EMBL/GenBank/DDBJ databases">
        <authorList>
            <person name="Daugherty S.C."/>
            <person name="Tallon L.J."/>
            <person name="Sadzewicz L."/>
            <person name="Kilian M."/>
            <person name="Tettelin H."/>
        </authorList>
    </citation>
    <scope>NUCLEOTIDE SEQUENCE [LARGE SCALE GENOMIC DNA]</scope>
    <source>
        <strain evidence="1 2">SK578</strain>
    </source>
</reference>
<evidence type="ECO:0000313" key="2">
    <source>
        <dbReference type="Proteomes" id="UP000028089"/>
    </source>
</evidence>